<dbReference type="InterPro" id="IPR016039">
    <property type="entry name" value="Thiolase-like"/>
</dbReference>
<dbReference type="CDD" id="cd00833">
    <property type="entry name" value="PKS"/>
    <property type="match status" value="1"/>
</dbReference>
<keyword evidence="3" id="KW-0808">Transferase</keyword>
<dbReference type="PANTHER" id="PTHR43775">
    <property type="entry name" value="FATTY ACID SYNTHASE"/>
    <property type="match status" value="1"/>
</dbReference>
<dbReference type="Gene3D" id="3.40.50.150">
    <property type="entry name" value="Vaccinia Virus protein VP39"/>
    <property type="match status" value="1"/>
</dbReference>
<evidence type="ECO:0000256" key="6">
    <source>
        <dbReference type="ARBA" id="ARBA00023268"/>
    </source>
</evidence>
<dbReference type="SUPFAM" id="SSF55048">
    <property type="entry name" value="Probable ACP-binding domain of malonyl-CoA ACP transacylase"/>
    <property type="match status" value="1"/>
</dbReference>
<dbReference type="Pfam" id="PF02801">
    <property type="entry name" value="Ketoacyl-synt_C"/>
    <property type="match status" value="1"/>
</dbReference>
<evidence type="ECO:0000256" key="7">
    <source>
        <dbReference type="ARBA" id="ARBA00023315"/>
    </source>
</evidence>
<keyword evidence="4" id="KW-0521">NADP</keyword>
<keyword evidence="7" id="KW-0012">Acyltransferase</keyword>
<dbReference type="InterPro" id="IPR016035">
    <property type="entry name" value="Acyl_Trfase/lysoPLipase"/>
</dbReference>
<dbReference type="Proteomes" id="UP001194746">
    <property type="component" value="Unassembled WGS sequence"/>
</dbReference>
<dbReference type="InterPro" id="IPR036291">
    <property type="entry name" value="NAD(P)-bd_dom_sf"/>
</dbReference>
<dbReference type="PROSITE" id="PS00606">
    <property type="entry name" value="KS3_1"/>
    <property type="match status" value="1"/>
</dbReference>
<dbReference type="InterPro" id="IPR009081">
    <property type="entry name" value="PP-bd_ACP"/>
</dbReference>
<reference evidence="13" key="2">
    <citation type="submission" date="2020-02" db="EMBL/GenBank/DDBJ databases">
        <authorList>
            <person name="Gilchrist C.L.M."/>
            <person name="Chooi Y.-H."/>
        </authorList>
    </citation>
    <scope>NUCLEOTIDE SEQUENCE</scope>
    <source>
        <strain evidence="13">MST-FP2251</strain>
    </source>
</reference>
<dbReference type="InterPro" id="IPR029063">
    <property type="entry name" value="SAM-dependent_MTases_sf"/>
</dbReference>
<evidence type="ECO:0000256" key="5">
    <source>
        <dbReference type="ARBA" id="ARBA00023002"/>
    </source>
</evidence>
<reference evidence="13" key="1">
    <citation type="journal article" date="2019" name="Beilstein J. Org. Chem.">
        <title>Nanangenines: drimane sesquiterpenoids as the dominant metabolite cohort of a novel Australian fungus, Aspergillus nanangensis.</title>
        <authorList>
            <person name="Lacey H.J."/>
            <person name="Gilchrist C.L.M."/>
            <person name="Crombie A."/>
            <person name="Kalaitzis J.A."/>
            <person name="Vuong D."/>
            <person name="Rutledge P.J."/>
            <person name="Turner P."/>
            <person name="Pitt J.I."/>
            <person name="Lacey E."/>
            <person name="Chooi Y.H."/>
            <person name="Piggott A.M."/>
        </authorList>
    </citation>
    <scope>NUCLEOTIDE SEQUENCE</scope>
    <source>
        <strain evidence="13">MST-FP2251</strain>
    </source>
</reference>
<dbReference type="InterPro" id="IPR020841">
    <property type="entry name" value="PKS_Beta-ketoAc_synthase_dom"/>
</dbReference>
<dbReference type="SUPFAM" id="SSF53335">
    <property type="entry name" value="S-adenosyl-L-methionine-dependent methyltransferases"/>
    <property type="match status" value="1"/>
</dbReference>
<keyword evidence="5" id="KW-0560">Oxidoreductase</keyword>
<dbReference type="FunFam" id="3.40.47.10:FF:000019">
    <property type="entry name" value="Polyketide synthase type I"/>
    <property type="match status" value="1"/>
</dbReference>
<dbReference type="SMART" id="SM00829">
    <property type="entry name" value="PKS_ER"/>
    <property type="match status" value="1"/>
</dbReference>
<feature type="compositionally biased region" description="Polar residues" evidence="9">
    <location>
        <begin position="2297"/>
        <end position="2307"/>
    </location>
</feature>
<dbReference type="Pfam" id="PF08659">
    <property type="entry name" value="KR"/>
    <property type="match status" value="1"/>
</dbReference>
<dbReference type="Pfam" id="PF00550">
    <property type="entry name" value="PP-binding"/>
    <property type="match status" value="1"/>
</dbReference>
<dbReference type="Gene3D" id="3.40.47.10">
    <property type="match status" value="1"/>
</dbReference>
<dbReference type="GO" id="GO:0004312">
    <property type="term" value="F:fatty acid synthase activity"/>
    <property type="evidence" value="ECO:0007669"/>
    <property type="project" value="TreeGrafter"/>
</dbReference>
<evidence type="ECO:0008006" key="15">
    <source>
        <dbReference type="Google" id="ProtNLM"/>
    </source>
</evidence>
<organism evidence="13 14">
    <name type="scientific">Aspergillus nanangensis</name>
    <dbReference type="NCBI Taxonomy" id="2582783"/>
    <lineage>
        <taxon>Eukaryota</taxon>
        <taxon>Fungi</taxon>
        <taxon>Dikarya</taxon>
        <taxon>Ascomycota</taxon>
        <taxon>Pezizomycotina</taxon>
        <taxon>Eurotiomycetes</taxon>
        <taxon>Eurotiomycetidae</taxon>
        <taxon>Eurotiales</taxon>
        <taxon>Aspergillaceae</taxon>
        <taxon>Aspergillus</taxon>
        <taxon>Aspergillus subgen. Circumdati</taxon>
    </lineage>
</organism>
<dbReference type="InterPro" id="IPR016036">
    <property type="entry name" value="Malonyl_transacylase_ACP-bd"/>
</dbReference>
<dbReference type="InterPro" id="IPR020807">
    <property type="entry name" value="PKS_DH"/>
</dbReference>
<dbReference type="Pfam" id="PF00109">
    <property type="entry name" value="ketoacyl-synt"/>
    <property type="match status" value="1"/>
</dbReference>
<evidence type="ECO:0000259" key="10">
    <source>
        <dbReference type="PROSITE" id="PS50075"/>
    </source>
</evidence>
<dbReference type="InterPro" id="IPR013154">
    <property type="entry name" value="ADH-like_N"/>
</dbReference>
<dbReference type="InterPro" id="IPR056501">
    <property type="entry name" value="NAD-bd_HRPKS_sdrA"/>
</dbReference>
<dbReference type="InterPro" id="IPR049551">
    <property type="entry name" value="PKS_DH_C"/>
</dbReference>
<dbReference type="Gene3D" id="1.10.1200.10">
    <property type="entry name" value="ACP-like"/>
    <property type="match status" value="1"/>
</dbReference>
<dbReference type="GO" id="GO:0031177">
    <property type="term" value="F:phosphopantetheine binding"/>
    <property type="evidence" value="ECO:0007669"/>
    <property type="project" value="InterPro"/>
</dbReference>
<dbReference type="PROSITE" id="PS52019">
    <property type="entry name" value="PKS_MFAS_DH"/>
    <property type="match status" value="1"/>
</dbReference>
<evidence type="ECO:0000259" key="11">
    <source>
        <dbReference type="PROSITE" id="PS52004"/>
    </source>
</evidence>
<dbReference type="InterPro" id="IPR049900">
    <property type="entry name" value="PKS_mFAS_DH"/>
</dbReference>
<evidence type="ECO:0000256" key="8">
    <source>
        <dbReference type="PROSITE-ProRule" id="PRU01363"/>
    </source>
</evidence>
<evidence type="ECO:0000313" key="14">
    <source>
        <dbReference type="Proteomes" id="UP001194746"/>
    </source>
</evidence>
<feature type="region of interest" description="Disordered" evidence="9">
    <location>
        <begin position="2296"/>
        <end position="2315"/>
    </location>
</feature>
<dbReference type="InterPro" id="IPR020843">
    <property type="entry name" value="ER"/>
</dbReference>
<dbReference type="SMART" id="SM00823">
    <property type="entry name" value="PKS_PP"/>
    <property type="match status" value="1"/>
</dbReference>
<comment type="caution">
    <text evidence="13">The sequence shown here is derived from an EMBL/GenBank/DDBJ whole genome shotgun (WGS) entry which is preliminary data.</text>
</comment>
<accession>A0AAD4CJB0</accession>
<dbReference type="InterPro" id="IPR036736">
    <property type="entry name" value="ACP-like_sf"/>
</dbReference>
<keyword evidence="1" id="KW-0596">Phosphopantetheine</keyword>
<dbReference type="InterPro" id="IPR020806">
    <property type="entry name" value="PKS_PP-bd"/>
</dbReference>
<dbReference type="Pfam" id="PF00107">
    <property type="entry name" value="ADH_zinc_N"/>
    <property type="match status" value="1"/>
</dbReference>
<dbReference type="InterPro" id="IPR032821">
    <property type="entry name" value="PKS_assoc"/>
</dbReference>
<dbReference type="Pfam" id="PF08240">
    <property type="entry name" value="ADH_N"/>
    <property type="match status" value="1"/>
</dbReference>
<evidence type="ECO:0000256" key="9">
    <source>
        <dbReference type="SAM" id="MobiDB-lite"/>
    </source>
</evidence>
<dbReference type="SUPFAM" id="SSF52151">
    <property type="entry name" value="FabD/lysophospholipase-like"/>
    <property type="match status" value="1"/>
</dbReference>
<dbReference type="InterPro" id="IPR042104">
    <property type="entry name" value="PKS_dehydratase_sf"/>
</dbReference>
<dbReference type="Gene3D" id="3.10.129.110">
    <property type="entry name" value="Polyketide synthase dehydratase"/>
    <property type="match status" value="1"/>
</dbReference>
<dbReference type="GO" id="GO:0004315">
    <property type="term" value="F:3-oxoacyl-[acyl-carrier-protein] synthase activity"/>
    <property type="evidence" value="ECO:0007669"/>
    <property type="project" value="InterPro"/>
</dbReference>
<dbReference type="Pfam" id="PF14765">
    <property type="entry name" value="PS-DH"/>
    <property type="match status" value="1"/>
</dbReference>
<dbReference type="InterPro" id="IPR013149">
    <property type="entry name" value="ADH-like_C"/>
</dbReference>
<dbReference type="Pfam" id="PF21089">
    <property type="entry name" value="PKS_DH_N"/>
    <property type="match status" value="1"/>
</dbReference>
<dbReference type="InterPro" id="IPR001227">
    <property type="entry name" value="Ac_transferase_dom_sf"/>
</dbReference>
<sequence length="2411" mass="262927">MPGISADPVVPIAIVGIGGRFPGDASNPDRLWDLLVKRRSALSDTPKDRFNVDAFYHPQGDRPGSQNFRGGHFMERPIDAFDAPFFSITPAEAKAMDPQQRMCLEVAYEAIENAGVALDRVSGSSTSCYVGCFNHDYANLVNRDPETTPFYNATGTEASCLSNRVSWFFNLAGPSMTVDTACSSSLVALHLACQSIRSGESSMALVGGVNIISSTEMNTQLSTLQMISVDSKSQTFDAKANGYGRGEGTCFVVIKSLEDAIKDDDVIRAVIRNTGSNQDGNTPGLTLPSRNMQEALIRKVYDEAGLRLEDTGYFEAHGTGTVAGDSTETRALGETIGKSRPVAQPLWIGSIKASIGHLEGASGLAALIKTVYVLEKGIIPPQVWFENINPRIRLKEWNLAVPTEVTPWPYPGPRRASVNSFGFAGANAHAVLEDAYSYLAAKECRGRHNSRAVESTVPSPTRSDESNDSGLGGSRGDNGTHEKTSPKLIVWSSHEQSGLKRISQTWKDYLEDKSQNLSVAEQTAVLDNLAYTATRGRSRFPWRSFTVCSSPTEIVTSTADIAPPFRTSQKPKLAFVFTGQGAQHFAMGRSLMKYKTYADCMQNADSFLQSLGCKWSLLEELSRDEISSRVNPAEFSQPLCIALQVALVDLLRSLEIWPPEAVIGHSGGETAAAYAKGALSREDAWTVAYYRGQVCSKLPEINPDLDGDMLAAAISEKEAEDYIKMVSSGELVVACVNSSSSVTLSGDVPAIIEAEKLIKADGHLAKKLGVNQAYHSSHMQAVGDMYQDMLKNVHGQPETPDSPKMFSCVTGDLIANSDLGGTYWVTNLLSQVKFAQAMQALTTYSNNKRTTRPKGYCYVNVMLEVGPHGALQGPVKQCLKGLGAQCTTISVLDRKKDATRSLLESLGVLFQHGYEGDLIAANFPEQGIKPKLLVDLPPYPWNHSSRYWHESARISGYRFKKFPRKDLLGIRDDNNNDQQASWRQFLRLSENPWMEDHQIQGRVIYPAAGMLTMALEGARELANPERQVESFELRNVSINKPILIPSGEEGVETMLHMQALHLGVSTSTAADWREFSIYSRLQNNPWAQNCTGSARIHYKAEPHLSTFVDESEQQNARYRDEYTQACDACHQPISSEAFYADQTAVGIHFGETFQNVEDIRKGESGLVCTVRTPDVASKMPHNFTHEHLIHPCTLDPIIHSCLALPNDSDSTKGPAVPTSIKRLLISTDIPRNPGNPIRVHSSAKQRSLRDAEVSICASCPDWEKPLVILDEVKVTRLGGNSHAQDGADQGLRKIASKLVWGQDISFHDLTADAQNNDIMSLEDYIRLLGHKYPDLDILEVGAGHGDMTAMFLNALAGHGDDATPWLQTYTATEEHNDQLNTLKQDFQSWGHYFKGSLLTPSENWKEQGFGEGSHHCIVVNIKGEESGIISTLGNAKTSLKEDGVLILNMSHKLEDSITTWSEHLSNHGFTIIRSASSDSATPPIRYIAASVNTSANHAIVNDILLVGPCHETPLSNSLKEQFEHVGINVRSTTLRDTESLDMAGVHCVMISDLEHAMLFDIDPKSFLIVKRLLLESQSTLWVTSGATSECSNPKAALVTGLLRSVHNEHPEISMTTLDVNPSEENPHASAKGILEVFRSRLGGNIDKEFAIRGGRILTPRLDLDDKLNKLSSVIRDGPRPELGPLKQDGRALTLSLEVPKVFDSIFFKDDHNAQELLDPNSVEVEIKATGLNAIDVLSGMDEANEAEPTFGRECSGIVRRVGGGVTKFTRGDRVMGWCQSGFGNFTRIPQCLVQHMPIGMSFEMAASIPINYCTAYQALVASAHLQRGERVLIHCAAGGVGQAAIMIAQNIGAEVYVTVGSEEKKAHLLETYGILDNHVFNSRDLSFAQGIRRLAIGVDVVLNCLSGEGAELSWSCLAPFGRFVDIRQIATGDIASHGTGQVAQNVSYYSIDIFGLRKMFPSHASTLFEDAMRFYYVNNCQPASPLHVMGFSEIADGLRSLQNGKQTGKIVCKAKDNDLVMAMPPPLQPVEFNDGVTYIIVGGFGGLGQHIAMWMVEHGARNLVFLSRSGADSLEAKKILREIHEKGAHAVGYKCDISNLQLVEQTMNDVADQWPPVRGVVQAAMSLADATFKEMTPKQWDISTRTKAVGTWNLHCTAPKDLDFFVMLSSISGIIGLRGQANYAAGNSFMDALAHHRRSRGLAASSLDVGAVFDVGYMAQKSEMKETMRSLGFIGLKGDELLGMLQEAMSNPKSGGGDSTAAQVILGLATSGYLASENVDIPYYFSDPKMSRLKQIGASSHDQSNTGPGLAEQLSKATTRSSAAEFVSNALRARLAKQMMVDIEDVDPSKPVSGYGVDSLTAVDIRSWGLKEAQADVSILDIVNNVSIMSLAEGIVSKSGLMANKRFEDKA</sequence>
<feature type="region of interest" description="Disordered" evidence="9">
    <location>
        <begin position="449"/>
        <end position="486"/>
    </location>
</feature>
<dbReference type="Pfam" id="PF00698">
    <property type="entry name" value="Acyl_transf_1"/>
    <property type="match status" value="1"/>
</dbReference>
<keyword evidence="6" id="KW-0511">Multifunctional enzyme</keyword>
<name>A0AAD4CJB0_ASPNN</name>
<feature type="compositionally biased region" description="Polar residues" evidence="9">
    <location>
        <begin position="452"/>
        <end position="461"/>
    </location>
</feature>
<dbReference type="SMART" id="SM00822">
    <property type="entry name" value="PKS_KR"/>
    <property type="match status" value="1"/>
</dbReference>
<dbReference type="Pfam" id="PF23114">
    <property type="entry name" value="NAD-bd_HRPKS_sdrA"/>
    <property type="match status" value="1"/>
</dbReference>
<protein>
    <recommendedName>
        <fullName evidence="15">Carrier domain-containing protein</fullName>
    </recommendedName>
</protein>
<feature type="active site" description="Proton acceptor; for dehydratase activity" evidence="8">
    <location>
        <position position="997"/>
    </location>
</feature>
<dbReference type="SMART" id="SM00825">
    <property type="entry name" value="PKS_KS"/>
    <property type="match status" value="1"/>
</dbReference>
<dbReference type="InterPro" id="IPR013968">
    <property type="entry name" value="PKS_KR"/>
</dbReference>
<dbReference type="InterPro" id="IPR049552">
    <property type="entry name" value="PKS_DH_N"/>
</dbReference>
<dbReference type="SMART" id="SM00827">
    <property type="entry name" value="PKS_AT"/>
    <property type="match status" value="1"/>
</dbReference>
<dbReference type="SMART" id="SM00826">
    <property type="entry name" value="PKS_DH"/>
    <property type="match status" value="1"/>
</dbReference>
<dbReference type="SUPFAM" id="SSF53901">
    <property type="entry name" value="Thiolase-like"/>
    <property type="match status" value="1"/>
</dbReference>
<dbReference type="Pfam" id="PF16197">
    <property type="entry name" value="KAsynt_C_assoc"/>
    <property type="match status" value="1"/>
</dbReference>
<dbReference type="SUPFAM" id="SSF50129">
    <property type="entry name" value="GroES-like"/>
    <property type="match status" value="1"/>
</dbReference>
<feature type="domain" description="Ketosynthase family 3 (KS3)" evidence="11">
    <location>
        <begin position="9"/>
        <end position="434"/>
    </location>
</feature>
<dbReference type="PANTHER" id="PTHR43775:SF29">
    <property type="entry name" value="ASPERFURANONE POLYKETIDE SYNTHASE AFOG-RELATED"/>
    <property type="match status" value="1"/>
</dbReference>
<dbReference type="GO" id="GO:0006633">
    <property type="term" value="P:fatty acid biosynthetic process"/>
    <property type="evidence" value="ECO:0007669"/>
    <property type="project" value="InterPro"/>
</dbReference>
<dbReference type="Gene3D" id="3.40.50.720">
    <property type="entry name" value="NAD(P)-binding Rossmann-like Domain"/>
    <property type="match status" value="3"/>
</dbReference>
<dbReference type="GO" id="GO:0016491">
    <property type="term" value="F:oxidoreductase activity"/>
    <property type="evidence" value="ECO:0007669"/>
    <property type="project" value="UniProtKB-KW"/>
</dbReference>
<dbReference type="InterPro" id="IPR018201">
    <property type="entry name" value="Ketoacyl_synth_AS"/>
</dbReference>
<dbReference type="InterPro" id="IPR057326">
    <property type="entry name" value="KR_dom"/>
</dbReference>
<proteinExistence type="predicted"/>
<dbReference type="InterPro" id="IPR014030">
    <property type="entry name" value="Ketoacyl_synth_N"/>
</dbReference>
<keyword evidence="14" id="KW-1185">Reference proteome</keyword>
<dbReference type="Gene3D" id="3.90.180.10">
    <property type="entry name" value="Medium-chain alcohol dehydrogenases, catalytic domain"/>
    <property type="match status" value="1"/>
</dbReference>
<feature type="domain" description="Carrier" evidence="10">
    <location>
        <begin position="2322"/>
        <end position="2399"/>
    </location>
</feature>
<dbReference type="SUPFAM" id="SSF51735">
    <property type="entry name" value="NAD(P)-binding Rossmann-fold domains"/>
    <property type="match status" value="3"/>
</dbReference>
<feature type="region of interest" description="C-terminal hotdog fold" evidence="8">
    <location>
        <begin position="1127"/>
        <end position="1283"/>
    </location>
</feature>
<evidence type="ECO:0000256" key="4">
    <source>
        <dbReference type="ARBA" id="ARBA00022857"/>
    </source>
</evidence>
<evidence type="ECO:0000256" key="1">
    <source>
        <dbReference type="ARBA" id="ARBA00022450"/>
    </source>
</evidence>
<feature type="active site" description="Proton donor; for dehydratase activity" evidence="8">
    <location>
        <position position="1195"/>
    </location>
</feature>
<dbReference type="EMBL" id="VCAU01000064">
    <property type="protein sequence ID" value="KAF9887258.1"/>
    <property type="molecule type" value="Genomic_DNA"/>
</dbReference>
<dbReference type="CDD" id="cd05195">
    <property type="entry name" value="enoyl_red"/>
    <property type="match status" value="1"/>
</dbReference>
<keyword evidence="2" id="KW-0597">Phosphoprotein</keyword>
<dbReference type="PROSITE" id="PS50075">
    <property type="entry name" value="CARRIER"/>
    <property type="match status" value="1"/>
</dbReference>
<evidence type="ECO:0000256" key="3">
    <source>
        <dbReference type="ARBA" id="ARBA00022679"/>
    </source>
</evidence>
<feature type="domain" description="PKS/mFAS DH" evidence="12">
    <location>
        <begin position="965"/>
        <end position="1283"/>
    </location>
</feature>
<evidence type="ECO:0000259" key="12">
    <source>
        <dbReference type="PROSITE" id="PS52019"/>
    </source>
</evidence>
<feature type="region of interest" description="N-terminal hotdog fold" evidence="8">
    <location>
        <begin position="965"/>
        <end position="1101"/>
    </location>
</feature>
<dbReference type="SUPFAM" id="SSF47336">
    <property type="entry name" value="ACP-like"/>
    <property type="match status" value="1"/>
</dbReference>
<dbReference type="InterPro" id="IPR014031">
    <property type="entry name" value="Ketoacyl_synth_C"/>
</dbReference>
<gene>
    <name evidence="13" type="ORF">FE257_010386</name>
</gene>
<dbReference type="PROSITE" id="PS52004">
    <property type="entry name" value="KS3_2"/>
    <property type="match status" value="1"/>
</dbReference>
<evidence type="ECO:0000313" key="13">
    <source>
        <dbReference type="EMBL" id="KAF9887258.1"/>
    </source>
</evidence>
<dbReference type="InterPro" id="IPR050091">
    <property type="entry name" value="PKS_NRPS_Biosynth_Enz"/>
</dbReference>
<dbReference type="InterPro" id="IPR014043">
    <property type="entry name" value="Acyl_transferase_dom"/>
</dbReference>
<evidence type="ECO:0000256" key="2">
    <source>
        <dbReference type="ARBA" id="ARBA00022553"/>
    </source>
</evidence>
<dbReference type="InterPro" id="IPR011032">
    <property type="entry name" value="GroES-like_sf"/>
</dbReference>
<dbReference type="GO" id="GO:0044550">
    <property type="term" value="P:secondary metabolite biosynthetic process"/>
    <property type="evidence" value="ECO:0007669"/>
    <property type="project" value="TreeGrafter"/>
</dbReference>
<dbReference type="Gene3D" id="3.40.366.10">
    <property type="entry name" value="Malonyl-Coenzyme A Acyl Carrier Protein, domain 2"/>
    <property type="match status" value="1"/>
</dbReference>